<feature type="transmembrane region" description="Helical" evidence="8">
    <location>
        <begin position="129"/>
        <end position="154"/>
    </location>
</feature>
<feature type="transmembrane region" description="Helical" evidence="8">
    <location>
        <begin position="223"/>
        <end position="240"/>
    </location>
</feature>
<evidence type="ECO:0000256" key="6">
    <source>
        <dbReference type="ARBA" id="ARBA00022989"/>
    </source>
</evidence>
<protein>
    <submittedName>
        <fullName evidence="10">MFS transporter</fullName>
    </submittedName>
</protein>
<feature type="transmembrane region" description="Helical" evidence="8">
    <location>
        <begin position="71"/>
        <end position="90"/>
    </location>
</feature>
<feature type="transmembrane region" description="Helical" evidence="8">
    <location>
        <begin position="160"/>
        <end position="180"/>
    </location>
</feature>
<dbReference type="Proteomes" id="UP001065549">
    <property type="component" value="Unassembled WGS sequence"/>
</dbReference>
<evidence type="ECO:0000256" key="1">
    <source>
        <dbReference type="ARBA" id="ARBA00004429"/>
    </source>
</evidence>
<keyword evidence="7 8" id="KW-0472">Membrane</keyword>
<dbReference type="GO" id="GO:0030395">
    <property type="term" value="F:lactose binding"/>
    <property type="evidence" value="ECO:0007669"/>
    <property type="project" value="TreeGrafter"/>
</dbReference>
<feature type="transmembrane region" description="Helical" evidence="8">
    <location>
        <begin position="39"/>
        <end position="59"/>
    </location>
</feature>
<evidence type="ECO:0000313" key="11">
    <source>
        <dbReference type="Proteomes" id="UP001065549"/>
    </source>
</evidence>
<dbReference type="GO" id="GO:0015528">
    <property type="term" value="F:lactose:proton symporter activity"/>
    <property type="evidence" value="ECO:0007669"/>
    <property type="project" value="TreeGrafter"/>
</dbReference>
<evidence type="ECO:0000259" key="9">
    <source>
        <dbReference type="PROSITE" id="PS50850"/>
    </source>
</evidence>
<feature type="transmembrane region" description="Helical" evidence="8">
    <location>
        <begin position="260"/>
        <end position="280"/>
    </location>
</feature>
<feature type="transmembrane region" description="Helical" evidence="8">
    <location>
        <begin position="375"/>
        <end position="396"/>
    </location>
</feature>
<keyword evidence="3" id="KW-1003">Cell membrane</keyword>
<dbReference type="Gene3D" id="1.20.1250.20">
    <property type="entry name" value="MFS general substrate transporter like domains"/>
    <property type="match status" value="2"/>
</dbReference>
<dbReference type="EMBL" id="JAOSHN010000003">
    <property type="protein sequence ID" value="MCU7378658.1"/>
    <property type="molecule type" value="Genomic_DNA"/>
</dbReference>
<feature type="transmembrane region" description="Helical" evidence="8">
    <location>
        <begin position="313"/>
        <end position="334"/>
    </location>
</feature>
<feature type="transmembrane region" description="Helical" evidence="8">
    <location>
        <begin position="96"/>
        <end position="117"/>
    </location>
</feature>
<keyword evidence="11" id="KW-1185">Reference proteome</keyword>
<evidence type="ECO:0000256" key="8">
    <source>
        <dbReference type="SAM" id="Phobius"/>
    </source>
</evidence>
<comment type="caution">
    <text evidence="10">The sequence shown here is derived from an EMBL/GenBank/DDBJ whole genome shotgun (WGS) entry which is preliminary data.</text>
</comment>
<keyword evidence="5 8" id="KW-0812">Transmembrane</keyword>
<dbReference type="PROSITE" id="PS50850">
    <property type="entry name" value="MFS"/>
    <property type="match status" value="1"/>
</dbReference>
<dbReference type="PANTHER" id="PTHR23522">
    <property type="entry name" value="BLL5896 PROTEIN"/>
    <property type="match status" value="1"/>
</dbReference>
<feature type="transmembrane region" description="Helical" evidence="8">
    <location>
        <begin position="12"/>
        <end position="33"/>
    </location>
</feature>
<dbReference type="SUPFAM" id="SSF103473">
    <property type="entry name" value="MFS general substrate transporter"/>
    <property type="match status" value="1"/>
</dbReference>
<reference evidence="10" key="1">
    <citation type="submission" date="2022-09" db="EMBL/GenBank/DDBJ databases">
        <title>Culturomic study of gut microbiota in children with autism spectrum disorder.</title>
        <authorList>
            <person name="Efimov B.A."/>
            <person name="Chaplin A.V."/>
            <person name="Sokolova S.R."/>
            <person name="Pikina A.P."/>
            <person name="Korzhanova M."/>
            <person name="Belova V."/>
            <person name="Korostin D."/>
        </authorList>
    </citation>
    <scope>NUCLEOTIDE SEQUENCE</scope>
    <source>
        <strain evidence="10">ASD5510</strain>
    </source>
</reference>
<feature type="transmembrane region" description="Helical" evidence="8">
    <location>
        <begin position="287"/>
        <end position="307"/>
    </location>
</feature>
<evidence type="ECO:0000256" key="5">
    <source>
        <dbReference type="ARBA" id="ARBA00022692"/>
    </source>
</evidence>
<dbReference type="PANTHER" id="PTHR23522:SF10">
    <property type="entry name" value="3-PHENYLPROPIONIC ACID TRANSPORTER-RELATED"/>
    <property type="match status" value="1"/>
</dbReference>
<evidence type="ECO:0000313" key="10">
    <source>
        <dbReference type="EMBL" id="MCU7378658.1"/>
    </source>
</evidence>
<proteinExistence type="predicted"/>
<dbReference type="RefSeq" id="WP_253020020.1">
    <property type="nucleotide sequence ID" value="NZ_JAOSHN010000003.1"/>
</dbReference>
<comment type="subcellular location">
    <subcellularLocation>
        <location evidence="1">Cell inner membrane</location>
        <topology evidence="1">Multi-pass membrane protein</topology>
    </subcellularLocation>
</comment>
<dbReference type="InterPro" id="IPR036259">
    <property type="entry name" value="MFS_trans_sf"/>
</dbReference>
<evidence type="ECO:0000256" key="4">
    <source>
        <dbReference type="ARBA" id="ARBA00022519"/>
    </source>
</evidence>
<dbReference type="Pfam" id="PF12832">
    <property type="entry name" value="MFS_1_like"/>
    <property type="match status" value="1"/>
</dbReference>
<keyword evidence="6 8" id="KW-1133">Transmembrane helix</keyword>
<feature type="transmembrane region" description="Helical" evidence="8">
    <location>
        <begin position="346"/>
        <end position="369"/>
    </location>
</feature>
<dbReference type="GO" id="GO:0005886">
    <property type="term" value="C:plasma membrane"/>
    <property type="evidence" value="ECO:0007669"/>
    <property type="project" value="UniProtKB-SubCell"/>
</dbReference>
<dbReference type="AlphaFoldDB" id="A0A9J6QRH3"/>
<dbReference type="InterPro" id="IPR020846">
    <property type="entry name" value="MFS_dom"/>
</dbReference>
<evidence type="ECO:0000256" key="2">
    <source>
        <dbReference type="ARBA" id="ARBA00022448"/>
    </source>
</evidence>
<dbReference type="InterPro" id="IPR024989">
    <property type="entry name" value="MFS_assoc_dom"/>
</dbReference>
<accession>A0A9J6QRH3</accession>
<keyword evidence="4" id="KW-0997">Cell inner membrane</keyword>
<sequence length="404" mass="43918">MKRLLNFEYACIHGTYWMFYGVASSFASVFLLARGYSSSQIGVTLAAANILAVVLQPMVADLADRIKRLSLIGITEILTIMMMAVTVGLFIFDGRTAALCTTFVLLIAWHTVLHPLLNSLTFKLEECGVAINFGVARSMGSLAYSALVAVLGTLVEERGILVLPITGEIILAMLLISLIFTKKSYDQARRINAKKAPAAAEKRNGKDEESINLWQFIKNNKPFFLVNLGVIGLYFSNSILNNYMMQIVASVGGSSQDMGWILSLMAFLEIPTMICFNFLRKKFSCQLLIKTAAVGFTAKIGICYLAGSVAMIFVAQVFQLVSFALFLPAMVHFIDEVMRKGEAVKGQALFTTMITITTVFSSLIGGMIIDASGAKMLTMVSTLATAAGAVIIIAAVDRVKPKTE</sequence>
<keyword evidence="2" id="KW-0813">Transport</keyword>
<organism evidence="10 11">
    <name type="scientific">Hominibacterium faecale</name>
    <dbReference type="NCBI Taxonomy" id="2839743"/>
    <lineage>
        <taxon>Bacteria</taxon>
        <taxon>Bacillati</taxon>
        <taxon>Bacillota</taxon>
        <taxon>Clostridia</taxon>
        <taxon>Peptostreptococcales</taxon>
        <taxon>Anaerovoracaceae</taxon>
        <taxon>Hominibacterium</taxon>
    </lineage>
</organism>
<name>A0A9J6QRH3_9FIRM</name>
<evidence type="ECO:0000256" key="7">
    <source>
        <dbReference type="ARBA" id="ARBA00023136"/>
    </source>
</evidence>
<evidence type="ECO:0000256" key="3">
    <source>
        <dbReference type="ARBA" id="ARBA00022475"/>
    </source>
</evidence>
<gene>
    <name evidence="10" type="ORF">OBO34_09860</name>
</gene>
<feature type="domain" description="Major facilitator superfamily (MFS) profile" evidence="9">
    <location>
        <begin position="222"/>
        <end position="404"/>
    </location>
</feature>